<comment type="caution">
    <text evidence="3">The sequence shown here is derived from an EMBL/GenBank/DDBJ whole genome shotgun (WGS) entry which is preliminary data.</text>
</comment>
<dbReference type="Gene3D" id="3.90.730.10">
    <property type="entry name" value="Ribonuclease T2-like"/>
    <property type="match status" value="1"/>
</dbReference>
<evidence type="ECO:0000313" key="3">
    <source>
        <dbReference type="EMBL" id="TNN16575.1"/>
    </source>
</evidence>
<dbReference type="Proteomes" id="UP000311919">
    <property type="component" value="Unassembled WGS sequence"/>
</dbReference>
<reference evidence="3 4" key="1">
    <citation type="submission" date="2019-03" db="EMBL/GenBank/DDBJ databases">
        <title>An improved genome assembly of the fluke Schistosoma japonicum.</title>
        <authorList>
            <person name="Hu W."/>
            <person name="Luo F."/>
            <person name="Yin M."/>
            <person name="Mo X."/>
            <person name="Sun C."/>
            <person name="Wu Q."/>
            <person name="Zhu B."/>
            <person name="Xiang M."/>
            <person name="Wang J."/>
            <person name="Wang Y."/>
            <person name="Zhang T."/>
            <person name="Xu B."/>
            <person name="Zheng H."/>
            <person name="Feng Z."/>
        </authorList>
    </citation>
    <scope>NUCLEOTIDE SEQUENCE [LARGE SCALE GENOMIC DNA]</scope>
    <source>
        <strain evidence="3">HuSjv2</strain>
        <tissue evidence="3">Worms</tissue>
    </source>
</reference>
<evidence type="ECO:0000256" key="1">
    <source>
        <dbReference type="ARBA" id="ARBA00007469"/>
    </source>
</evidence>
<gene>
    <name evidence="3" type="ORF">EWB00_000247</name>
</gene>
<comment type="similarity">
    <text evidence="1 2">Belongs to the RNase T2 family.</text>
</comment>
<keyword evidence="4" id="KW-1185">Reference proteome</keyword>
<evidence type="ECO:0000256" key="2">
    <source>
        <dbReference type="RuleBase" id="RU004328"/>
    </source>
</evidence>
<dbReference type="GO" id="GO:0003723">
    <property type="term" value="F:RNA binding"/>
    <property type="evidence" value="ECO:0007669"/>
    <property type="project" value="InterPro"/>
</dbReference>
<protein>
    <submittedName>
        <fullName evidence="3">Ribonuclease T2-like isoform 3</fullName>
    </submittedName>
</protein>
<dbReference type="SUPFAM" id="SSF55895">
    <property type="entry name" value="Ribonuclease Rh-like"/>
    <property type="match status" value="1"/>
</dbReference>
<dbReference type="Pfam" id="PF00445">
    <property type="entry name" value="Ribonuclease_T2"/>
    <property type="match status" value="1"/>
</dbReference>
<dbReference type="InterPro" id="IPR001568">
    <property type="entry name" value="RNase_T2-like"/>
</dbReference>
<dbReference type="AlphaFoldDB" id="A0A4Z2DJC0"/>
<dbReference type="GO" id="GO:0033897">
    <property type="term" value="F:ribonuclease T2 activity"/>
    <property type="evidence" value="ECO:0007669"/>
    <property type="project" value="InterPro"/>
</dbReference>
<sequence length="205" mass="23545">MLTGCQQSVTEDLDPNHVPWIDGGCNLDDNHISEELENIEYTVPGLRRYWPDKNNDEFFHHNVYMHCGSCQQINGERLSPTRYFEIGIEYYKSIKDRLKLLESYLSTSQNTLAFSTLETHLRNVFPTEVKVVCAENENSVKYIHQLVICFGQNSTLTDCNEQYTTDSENVFDNFNLRQYPEDSTAIRQPSMCTGSITIPHASTNG</sequence>
<dbReference type="OrthoDB" id="435754at2759"/>
<dbReference type="InterPro" id="IPR036430">
    <property type="entry name" value="RNase_T2-like_sf"/>
</dbReference>
<proteinExistence type="inferred from homology"/>
<organism evidence="3 4">
    <name type="scientific">Schistosoma japonicum</name>
    <name type="common">Blood fluke</name>
    <dbReference type="NCBI Taxonomy" id="6182"/>
    <lineage>
        <taxon>Eukaryota</taxon>
        <taxon>Metazoa</taxon>
        <taxon>Spiralia</taxon>
        <taxon>Lophotrochozoa</taxon>
        <taxon>Platyhelminthes</taxon>
        <taxon>Trematoda</taxon>
        <taxon>Digenea</taxon>
        <taxon>Strigeidida</taxon>
        <taxon>Schistosomatoidea</taxon>
        <taxon>Schistosomatidae</taxon>
        <taxon>Schistosoma</taxon>
    </lineage>
</organism>
<accession>A0A4Z2DJC0</accession>
<dbReference type="EMBL" id="SKCS01000109">
    <property type="protein sequence ID" value="TNN16575.1"/>
    <property type="molecule type" value="Genomic_DNA"/>
</dbReference>
<name>A0A4Z2DJC0_SCHJA</name>
<evidence type="ECO:0000313" key="4">
    <source>
        <dbReference type="Proteomes" id="UP000311919"/>
    </source>
</evidence>